<protein>
    <submittedName>
        <fullName evidence="1">DNA ligase C1</fullName>
    </submittedName>
</protein>
<proteinExistence type="predicted"/>
<dbReference type="Proteomes" id="UP001174909">
    <property type="component" value="Unassembled WGS sequence"/>
</dbReference>
<accession>A0AA35R873</accession>
<comment type="caution">
    <text evidence="1">The sequence shown here is derived from an EMBL/GenBank/DDBJ whole genome shotgun (WGS) entry which is preliminary data.</text>
</comment>
<dbReference type="GO" id="GO:0016874">
    <property type="term" value="F:ligase activity"/>
    <property type="evidence" value="ECO:0007669"/>
    <property type="project" value="UniProtKB-KW"/>
</dbReference>
<dbReference type="AlphaFoldDB" id="A0AA35R873"/>
<keyword evidence="1" id="KW-0436">Ligase</keyword>
<dbReference type="EMBL" id="CASHTH010000701">
    <property type="protein sequence ID" value="CAI8006620.1"/>
    <property type="molecule type" value="Genomic_DNA"/>
</dbReference>
<sequence>MADPRQHPWAEWMDPVAHAEGTVMPGTPNRWSGQRQQQPWVPLQIALVAEVKYEAMLNGRFRGTTRFVRWRPDRTPDSCRFDQVEVPAAMGLGEVLSA</sequence>
<gene>
    <name evidence="1" type="ORF">GBAR_LOCUS4821</name>
</gene>
<organism evidence="1 2">
    <name type="scientific">Geodia barretti</name>
    <name type="common">Barrett's horny sponge</name>
    <dbReference type="NCBI Taxonomy" id="519541"/>
    <lineage>
        <taxon>Eukaryota</taxon>
        <taxon>Metazoa</taxon>
        <taxon>Porifera</taxon>
        <taxon>Demospongiae</taxon>
        <taxon>Heteroscleromorpha</taxon>
        <taxon>Tetractinellida</taxon>
        <taxon>Astrophorina</taxon>
        <taxon>Geodiidae</taxon>
        <taxon>Geodia</taxon>
    </lineage>
</organism>
<evidence type="ECO:0000313" key="2">
    <source>
        <dbReference type="Proteomes" id="UP001174909"/>
    </source>
</evidence>
<keyword evidence="2" id="KW-1185">Reference proteome</keyword>
<evidence type="ECO:0000313" key="1">
    <source>
        <dbReference type="EMBL" id="CAI8006620.1"/>
    </source>
</evidence>
<name>A0AA35R873_GEOBA</name>
<reference evidence="1" key="1">
    <citation type="submission" date="2023-03" db="EMBL/GenBank/DDBJ databases">
        <authorList>
            <person name="Steffen K."/>
            <person name="Cardenas P."/>
        </authorList>
    </citation>
    <scope>NUCLEOTIDE SEQUENCE</scope>
</reference>
<dbReference type="Gene3D" id="2.40.50.140">
    <property type="entry name" value="Nucleic acid-binding proteins"/>
    <property type="match status" value="1"/>
</dbReference>
<dbReference type="InterPro" id="IPR012340">
    <property type="entry name" value="NA-bd_OB-fold"/>
</dbReference>